<name>A0A1M5MEL4_9FLAO</name>
<dbReference type="Proteomes" id="UP000184532">
    <property type="component" value="Unassembled WGS sequence"/>
</dbReference>
<evidence type="ECO:0000313" key="2">
    <source>
        <dbReference type="Proteomes" id="UP000184532"/>
    </source>
</evidence>
<protein>
    <submittedName>
        <fullName evidence="1">Uncharacterized protein</fullName>
    </submittedName>
</protein>
<dbReference type="STRING" id="570519.SAMN04488116_2395"/>
<evidence type="ECO:0000313" key="1">
    <source>
        <dbReference type="EMBL" id="SHG75329.1"/>
    </source>
</evidence>
<keyword evidence="2" id="KW-1185">Reference proteome</keyword>
<dbReference type="EMBL" id="FQWL01000003">
    <property type="protein sequence ID" value="SHG75329.1"/>
    <property type="molecule type" value="Genomic_DNA"/>
</dbReference>
<reference evidence="2" key="1">
    <citation type="submission" date="2016-11" db="EMBL/GenBank/DDBJ databases">
        <authorList>
            <person name="Varghese N."/>
            <person name="Submissions S."/>
        </authorList>
    </citation>
    <scope>NUCLEOTIDE SEQUENCE [LARGE SCALE GENOMIC DNA]</scope>
    <source>
        <strain evidence="2">DSM 22638</strain>
    </source>
</reference>
<accession>A0A1M5MEL4</accession>
<proteinExistence type="predicted"/>
<gene>
    <name evidence="1" type="ORF">SAMN04488116_2395</name>
</gene>
<organism evidence="1 2">
    <name type="scientific">Flagellimonas flava</name>
    <dbReference type="NCBI Taxonomy" id="570519"/>
    <lineage>
        <taxon>Bacteria</taxon>
        <taxon>Pseudomonadati</taxon>
        <taxon>Bacteroidota</taxon>
        <taxon>Flavobacteriia</taxon>
        <taxon>Flavobacteriales</taxon>
        <taxon>Flavobacteriaceae</taxon>
        <taxon>Flagellimonas</taxon>
    </lineage>
</organism>
<sequence length="58" mass="6487">MVSILVATAAIMTTTFICLLSAADKGFGQYKFPKEVTNCQCKGEINQYVLNDIHYLRI</sequence>
<dbReference type="AlphaFoldDB" id="A0A1M5MEL4"/>